<dbReference type="OrthoDB" id="19542at2"/>
<dbReference type="EMBL" id="FOEP01000009">
    <property type="protein sequence ID" value="SEQ61241.1"/>
    <property type="molecule type" value="Genomic_DNA"/>
</dbReference>
<dbReference type="InterPro" id="IPR010344">
    <property type="entry name" value="YbjH"/>
</dbReference>
<dbReference type="Pfam" id="PF06082">
    <property type="entry name" value="YjbH"/>
    <property type="match status" value="1"/>
</dbReference>
<dbReference type="Proteomes" id="UP000198634">
    <property type="component" value="Unassembled WGS sequence"/>
</dbReference>
<keyword evidence="2" id="KW-1185">Reference proteome</keyword>
<evidence type="ECO:0000313" key="1">
    <source>
        <dbReference type="EMBL" id="SEQ61241.1"/>
    </source>
</evidence>
<organism evidence="1 2">
    <name type="scientific">Thalassovita taeanensis</name>
    <dbReference type="NCBI Taxonomy" id="657014"/>
    <lineage>
        <taxon>Bacteria</taxon>
        <taxon>Pseudomonadati</taxon>
        <taxon>Pseudomonadota</taxon>
        <taxon>Alphaproteobacteria</taxon>
        <taxon>Rhodobacterales</taxon>
        <taxon>Roseobacteraceae</taxon>
        <taxon>Thalassovita</taxon>
    </lineage>
</organism>
<protein>
    <submittedName>
        <fullName evidence="1">Exopolysaccharide biosynthesis protein YbjH</fullName>
    </submittedName>
</protein>
<proteinExistence type="predicted"/>
<dbReference type="STRING" id="657014.SAMN04488092_109107"/>
<dbReference type="AlphaFoldDB" id="A0A1H9HFV1"/>
<gene>
    <name evidence="1" type="ORF">SAMN04488092_109107</name>
</gene>
<sequence length="702" mass="76994">MGAFRTSDQARRRAGTVGLTLCALIPSAAVPQSLPQFGLYGTPSLIDMPTAEMAPDATLSTTLSHFAGTTRTTLTFQLLPRLTGSFRYSAIQDLAVPGYTKSSYYDRSFDLRYQILTETGNRPAVAIGLQDFIGTGLYGGEYIVASKAILPKLRLTGGLGWGRLGSYGSFGSTGTRPTELIGQGGVPTYDRWFRGDVAAFGGLTWTPTKQLAVKLEYSSDAYTEEVASGIIDRKSPWNFGIDYTLRNGTQLSLYSLYGSEVGAQITFHTNPKIASVPGGNESAPLPVARRSAADLRDLGWQTDDIAVQNLHTRMKDALKGEDLIYEGMTLTATTATLRLRNRRYGEEPQALGRAARAMTRILPGSIETFTIVPIVNGMAMSAVSFSRSDLENLENSAASELLARTEVRDAYGLAPKAEQGLYPALNWSFSPYLALSVFDPDNPVRADFGMRLQADYNLAPNWVLSGAIAKKLTGNLDSVIRPIPSSLPRVRTDYAQYSKEGDPAIEHLTLSAFGRPGQNLYSRLTVGYLESMYAGVSGEILWKPVDSRLALGAELNYVKQRDFDQQFGLRDYDTFTGHVSAYYDMGYGFHGQLDVGRYLAGDVGATMTLDREFSNGWRVGAYATFTNVEFDDFGEGSFDKGIRVTIPIGWAIGSASRKSNTVNIQSLTRDGGARVNVRDRLYERVRDYHSPELAKEWGRVWR</sequence>
<accession>A0A1H9HFV1</accession>
<reference evidence="1 2" key="1">
    <citation type="submission" date="2016-10" db="EMBL/GenBank/DDBJ databases">
        <authorList>
            <person name="de Groot N.N."/>
        </authorList>
    </citation>
    <scope>NUCLEOTIDE SEQUENCE [LARGE SCALE GENOMIC DNA]</scope>
    <source>
        <strain evidence="1 2">DSM 22007</strain>
    </source>
</reference>
<name>A0A1H9HFV1_9RHOB</name>
<dbReference type="RefSeq" id="WP_090270273.1">
    <property type="nucleotide sequence ID" value="NZ_FOEP01000009.1"/>
</dbReference>
<evidence type="ECO:0000313" key="2">
    <source>
        <dbReference type="Proteomes" id="UP000198634"/>
    </source>
</evidence>